<dbReference type="SUPFAM" id="SSF56219">
    <property type="entry name" value="DNase I-like"/>
    <property type="match status" value="1"/>
</dbReference>
<accession>A0A813IAW6</accession>
<gene>
    <name evidence="1" type="ORF">PGLA2088_LOCUS5871</name>
</gene>
<evidence type="ECO:0000313" key="1">
    <source>
        <dbReference type="EMBL" id="CAE8647654.1"/>
    </source>
</evidence>
<protein>
    <recommendedName>
        <fullName evidence="3">Reverse transcriptase domain-containing protein</fullName>
    </recommendedName>
</protein>
<reference evidence="1" key="1">
    <citation type="submission" date="2021-02" db="EMBL/GenBank/DDBJ databases">
        <authorList>
            <person name="Dougan E. K."/>
            <person name="Rhodes N."/>
            <person name="Thang M."/>
            <person name="Chan C."/>
        </authorList>
    </citation>
    <scope>NUCLEOTIDE SEQUENCE</scope>
</reference>
<dbReference type="Proteomes" id="UP000626109">
    <property type="component" value="Unassembled WGS sequence"/>
</dbReference>
<sequence length="807" mass="91019">RGGGVRIRHGALDVAIFTVYAPNESGSSESYKSVQAFYQWLYAATARLPKRTLKIFLGDFNAHVGSRHDQLPDVGDVIGPCQPQQENTNGAMLRQWLGTFEMTAANTHFQRASGPTYWSPSRHGSRIDYIVLPIESMPAISCMDIWRRAALQLQVFRSATLRDHSPVHAVICLPRFQPPANNIRTHWDFDKLRNTTRNIIHGNASTDPFVTEVAEFFDASDNQEKSSALADQPTPDQNWDFINSGIREIAVKHFAKPPFTPYPITPSTRTTELRQQAATRFKEFVSHPVTRISDWVQGTASTSDFLRSALTAWSSIAKVTKTDRQLRSSSRADRRKYYEDLAREFTRAAEVNDSHRMWILARQLARTGLGPRLRQYGACMSYPTVAAWTAFLGQPGNLGGCLATLECGVPEPCQHLNHGQEATIVQATACAERDLEELALKIHTLKPYKSVPRWSVPAEVWRIIFEANDQYQQKLWQCRTAIFGMLVQIRRTASTPRLWHQSEAKFLSKGNEKSGPEAFRVIHLLDPFSKAFHAAIWGQVNHGRWDFSFGGVSHRRRELAIAQHMLLCWRLEHAKVNHIQCFFDINAFPSLSRSSIDRMLFQQFEEPERQLLHQHHADSVMTVTDDEGGSVLLKIGSGSMQGDSIGGAIFGQVLGPYMTEGMRRIRGCDHHWPFEMNDYLTGDHVNTAVSLYADDVSVIAVVQDAEDASNVAKEIFWAIDSAIKPASLSLKKDISVKCESREICARIHAAEAAWFALSGLWFQHDVPLRSRVRIFKANVMSVLLTGLEAYVLSESQICKLESWRMAK</sequence>
<organism evidence="1 2">
    <name type="scientific">Polarella glacialis</name>
    <name type="common">Dinoflagellate</name>
    <dbReference type="NCBI Taxonomy" id="89957"/>
    <lineage>
        <taxon>Eukaryota</taxon>
        <taxon>Sar</taxon>
        <taxon>Alveolata</taxon>
        <taxon>Dinophyceae</taxon>
        <taxon>Suessiales</taxon>
        <taxon>Suessiaceae</taxon>
        <taxon>Polarella</taxon>
    </lineage>
</organism>
<evidence type="ECO:0008006" key="3">
    <source>
        <dbReference type="Google" id="ProtNLM"/>
    </source>
</evidence>
<dbReference type="EMBL" id="CAJNNW010005714">
    <property type="protein sequence ID" value="CAE8647654.1"/>
    <property type="molecule type" value="Genomic_DNA"/>
</dbReference>
<evidence type="ECO:0000313" key="2">
    <source>
        <dbReference type="Proteomes" id="UP000626109"/>
    </source>
</evidence>
<feature type="non-terminal residue" evidence="1">
    <location>
        <position position="1"/>
    </location>
</feature>
<dbReference type="Gene3D" id="3.60.10.10">
    <property type="entry name" value="Endonuclease/exonuclease/phosphatase"/>
    <property type="match status" value="1"/>
</dbReference>
<name>A0A813IAW6_POLGL</name>
<dbReference type="AlphaFoldDB" id="A0A813IAW6"/>
<comment type="caution">
    <text evidence="1">The sequence shown here is derived from an EMBL/GenBank/DDBJ whole genome shotgun (WGS) entry which is preliminary data.</text>
</comment>
<feature type="non-terminal residue" evidence="1">
    <location>
        <position position="807"/>
    </location>
</feature>
<proteinExistence type="predicted"/>
<dbReference type="InterPro" id="IPR036691">
    <property type="entry name" value="Endo/exonu/phosph_ase_sf"/>
</dbReference>